<evidence type="ECO:0000259" key="3">
    <source>
        <dbReference type="Pfam" id="PF18962"/>
    </source>
</evidence>
<name>A0ABU9HTY8_9FLAO</name>
<feature type="signal peptide" evidence="2">
    <location>
        <begin position="1"/>
        <end position="20"/>
    </location>
</feature>
<feature type="domain" description="Secretion system C-terminal sorting" evidence="3">
    <location>
        <begin position="270"/>
        <end position="332"/>
    </location>
</feature>
<keyword evidence="5" id="KW-1185">Reference proteome</keyword>
<dbReference type="Proteomes" id="UP001464555">
    <property type="component" value="Unassembled WGS sequence"/>
</dbReference>
<accession>A0ABU9HTY8</accession>
<feature type="chain" id="PRO_5046041987" evidence="2">
    <location>
        <begin position="21"/>
        <end position="335"/>
    </location>
</feature>
<keyword evidence="1 2" id="KW-0732">Signal</keyword>
<sequence length="335" mass="35531">MKKILLSAALLLSLSNFAQAPIQAFYSASVIPEDDNITHYLLVNSSTPIDQSAMGANMVWNFDNLAVVTNTATSVKAPTSTDLANYPGTTMVVETNTEGGNPTYYYLSDTGQGTNIRGAKTSQITLTYTAGGLIGNFPMSANEQVWGSVSGTFEGNGIQGTFSGNAGSSVDAYGTLTVNQGFTDTKNVTRLRTDQFLTLKYMGIPVGTLDQTIYSYYSADLVAGPVLRSITTHIVVTSAGIDQTQSTLEVYDQATNGVADHKALAKIVIAPNPVKDVLHFEGNDEIDSVRIIDTAGRVIANGKTNDIQVSQLPAGIYQVLVSSQSGSAVLKMVKQ</sequence>
<proteinExistence type="predicted"/>
<gene>
    <name evidence="4" type="ORF">AAEO56_04785</name>
</gene>
<protein>
    <submittedName>
        <fullName evidence="4">T9SS type A sorting domain-containing protein</fullName>
    </submittedName>
</protein>
<evidence type="ECO:0000313" key="4">
    <source>
        <dbReference type="EMBL" id="MEL1243569.1"/>
    </source>
</evidence>
<comment type="caution">
    <text evidence="4">The sequence shown here is derived from an EMBL/GenBank/DDBJ whole genome shotgun (WGS) entry which is preliminary data.</text>
</comment>
<evidence type="ECO:0000256" key="2">
    <source>
        <dbReference type="SAM" id="SignalP"/>
    </source>
</evidence>
<evidence type="ECO:0000256" key="1">
    <source>
        <dbReference type="ARBA" id="ARBA00022729"/>
    </source>
</evidence>
<dbReference type="EMBL" id="JBBYHR010000002">
    <property type="protein sequence ID" value="MEL1243569.1"/>
    <property type="molecule type" value="Genomic_DNA"/>
</dbReference>
<organism evidence="4 5">
    <name type="scientific">Flavobacterium arundinis</name>
    <dbReference type="NCBI Taxonomy" id="3139143"/>
    <lineage>
        <taxon>Bacteria</taxon>
        <taxon>Pseudomonadati</taxon>
        <taxon>Bacteroidota</taxon>
        <taxon>Flavobacteriia</taxon>
        <taxon>Flavobacteriales</taxon>
        <taxon>Flavobacteriaceae</taxon>
        <taxon>Flavobacterium</taxon>
    </lineage>
</organism>
<evidence type="ECO:0000313" key="5">
    <source>
        <dbReference type="Proteomes" id="UP001464555"/>
    </source>
</evidence>
<dbReference type="NCBIfam" id="TIGR04183">
    <property type="entry name" value="Por_Secre_tail"/>
    <property type="match status" value="1"/>
</dbReference>
<reference evidence="4 5" key="1">
    <citation type="submission" date="2024-04" db="EMBL/GenBank/DDBJ databases">
        <title>Flavobacterium sp. DGU11 16S ribosomal RNA gene Genome sequencing and assembly.</title>
        <authorList>
            <person name="Park S."/>
        </authorList>
    </citation>
    <scope>NUCLEOTIDE SEQUENCE [LARGE SCALE GENOMIC DNA]</scope>
    <source>
        <strain evidence="4 5">DGU11</strain>
    </source>
</reference>
<dbReference type="RefSeq" id="WP_341695885.1">
    <property type="nucleotide sequence ID" value="NZ_JBBYHR010000002.1"/>
</dbReference>
<dbReference type="Pfam" id="PF18962">
    <property type="entry name" value="Por_Secre_tail"/>
    <property type="match status" value="1"/>
</dbReference>
<dbReference type="InterPro" id="IPR026444">
    <property type="entry name" value="Secre_tail"/>
</dbReference>